<proteinExistence type="predicted"/>
<organism evidence="1 2">
    <name type="scientific">Aspergillus tanneri</name>
    <dbReference type="NCBI Taxonomy" id="1220188"/>
    <lineage>
        <taxon>Eukaryota</taxon>
        <taxon>Fungi</taxon>
        <taxon>Dikarya</taxon>
        <taxon>Ascomycota</taxon>
        <taxon>Pezizomycotina</taxon>
        <taxon>Eurotiomycetes</taxon>
        <taxon>Eurotiomycetidae</taxon>
        <taxon>Eurotiales</taxon>
        <taxon>Aspergillaceae</taxon>
        <taxon>Aspergillus</taxon>
        <taxon>Aspergillus subgen. Circumdati</taxon>
    </lineage>
</organism>
<sequence length="241" mass="26247">MKLVIGGSTGFVATELICQALENPAITSIIALGRRETPAPLVAGPAAAKLKSVICDNFETYSDSVKKELENTDACIWTIAVTPVKLKTVPFEETCKISRDYATTAIQTLDTLRYKQDGPLRFIYISGHFAPRSPAEVPKELQDHGLINYGLMRVCMDEEGEAETLILAYGKQSKGAVQSCVVKPGFIDSPNRERREIPGLPHIDLQNIAAALLDQVVNGFEKDTLNNADLICIGRKALTGE</sequence>
<dbReference type="Proteomes" id="UP000308092">
    <property type="component" value="Unassembled WGS sequence"/>
</dbReference>
<dbReference type="VEuPathDB" id="FungiDB:EYZ11_011968"/>
<comment type="caution">
    <text evidence="1">The sequence shown here is derived from an EMBL/GenBank/DDBJ whole genome shotgun (WGS) entry which is preliminary data.</text>
</comment>
<evidence type="ECO:0000313" key="1">
    <source>
        <dbReference type="EMBL" id="THC88589.1"/>
    </source>
</evidence>
<accession>A0A4S3J1F6</accession>
<reference evidence="1 2" key="1">
    <citation type="submission" date="2019-03" db="EMBL/GenBank/DDBJ databases">
        <title>The genome sequence of a newly discovered highly antifungal drug resistant Aspergillus species, Aspergillus tanneri NIH 1004.</title>
        <authorList>
            <person name="Mounaud S."/>
            <person name="Singh I."/>
            <person name="Joardar V."/>
            <person name="Pakala S."/>
            <person name="Pakala S."/>
            <person name="Venepally P."/>
            <person name="Hoover J."/>
            <person name="Nierman W."/>
            <person name="Chung J."/>
            <person name="Losada L."/>
        </authorList>
    </citation>
    <scope>NUCLEOTIDE SEQUENCE [LARGE SCALE GENOMIC DNA]</scope>
    <source>
        <strain evidence="1 2">NIH1004</strain>
    </source>
</reference>
<dbReference type="Gene3D" id="3.40.50.720">
    <property type="entry name" value="NAD(P)-binding Rossmann-like Domain"/>
    <property type="match status" value="1"/>
</dbReference>
<name>A0A4S3J1F6_9EURO</name>
<protein>
    <recommendedName>
        <fullName evidence="3">NAD(P)-binding domain-containing protein</fullName>
    </recommendedName>
</protein>
<dbReference type="STRING" id="1220188.A0A4S3J1F6"/>
<gene>
    <name evidence="1" type="ORF">EYZ11_011968</name>
</gene>
<evidence type="ECO:0000313" key="2">
    <source>
        <dbReference type="Proteomes" id="UP000308092"/>
    </source>
</evidence>
<dbReference type="SUPFAM" id="SSF51735">
    <property type="entry name" value="NAD(P)-binding Rossmann-fold domains"/>
    <property type="match status" value="1"/>
</dbReference>
<dbReference type="InterPro" id="IPR036291">
    <property type="entry name" value="NAD(P)-bd_dom_sf"/>
</dbReference>
<dbReference type="AlphaFoldDB" id="A0A4S3J1F6"/>
<dbReference type="EMBL" id="SOSA01000808">
    <property type="protein sequence ID" value="THC88589.1"/>
    <property type="molecule type" value="Genomic_DNA"/>
</dbReference>
<evidence type="ECO:0008006" key="3">
    <source>
        <dbReference type="Google" id="ProtNLM"/>
    </source>
</evidence>
<dbReference type="PANTHER" id="PTHR14097">
    <property type="entry name" value="OXIDOREDUCTASE HTATIP2"/>
    <property type="match status" value="1"/>
</dbReference>
<keyword evidence="2" id="KW-1185">Reference proteome</keyword>
<dbReference type="PANTHER" id="PTHR14097:SF9">
    <property type="entry name" value="EPIMERASE, PUTATIVE (AFU_ORTHOLOGUE AFUA_8G07320)-RELATED"/>
    <property type="match status" value="1"/>
</dbReference>